<dbReference type="RefSeq" id="WP_120113427.1">
    <property type="nucleotide sequence ID" value="NZ_QXQB01000005.1"/>
</dbReference>
<dbReference type="SUPFAM" id="SSF46689">
    <property type="entry name" value="Homeodomain-like"/>
    <property type="match status" value="1"/>
</dbReference>
<dbReference type="GO" id="GO:0043565">
    <property type="term" value="F:sequence-specific DNA binding"/>
    <property type="evidence" value="ECO:0007669"/>
    <property type="project" value="InterPro"/>
</dbReference>
<dbReference type="InterPro" id="IPR013096">
    <property type="entry name" value="Cupin_2"/>
</dbReference>
<dbReference type="InterPro" id="IPR020449">
    <property type="entry name" value="Tscrpt_reg_AraC-type_HTH"/>
</dbReference>
<proteinExistence type="predicted"/>
<evidence type="ECO:0000256" key="1">
    <source>
        <dbReference type="ARBA" id="ARBA00022490"/>
    </source>
</evidence>
<evidence type="ECO:0000256" key="4">
    <source>
        <dbReference type="ARBA" id="ARBA00023163"/>
    </source>
</evidence>
<dbReference type="PRINTS" id="PR00032">
    <property type="entry name" value="HTHARAC"/>
</dbReference>
<comment type="caution">
    <text evidence="6">The sequence shown here is derived from an EMBL/GenBank/DDBJ whole genome shotgun (WGS) entry which is preliminary data.</text>
</comment>
<evidence type="ECO:0000256" key="2">
    <source>
        <dbReference type="ARBA" id="ARBA00023015"/>
    </source>
</evidence>
<dbReference type="Pfam" id="PF07883">
    <property type="entry name" value="Cupin_2"/>
    <property type="match status" value="1"/>
</dbReference>
<dbReference type="CDD" id="cd02208">
    <property type="entry name" value="cupin_RmlC-like"/>
    <property type="match status" value="1"/>
</dbReference>
<evidence type="ECO:0000313" key="6">
    <source>
        <dbReference type="EMBL" id="RJX37503.1"/>
    </source>
</evidence>
<name>A0A3A6PNF5_9BACL</name>
<dbReference type="SMART" id="SM00342">
    <property type="entry name" value="HTH_ARAC"/>
    <property type="match status" value="1"/>
</dbReference>
<dbReference type="Gene3D" id="1.10.10.60">
    <property type="entry name" value="Homeodomain-like"/>
    <property type="match status" value="2"/>
</dbReference>
<dbReference type="AlphaFoldDB" id="A0A3A6PNF5"/>
<reference evidence="6 7" key="1">
    <citation type="submission" date="2018-09" db="EMBL/GenBank/DDBJ databases">
        <title>Paenibacillus aracenensis nov. sp. isolated from a cave in southern Spain.</title>
        <authorList>
            <person name="Jurado V."/>
            <person name="Gutierrez-Patricio S."/>
            <person name="Gonzalez-Pimentel J.L."/>
            <person name="Miller A.Z."/>
            <person name="Laiz L."/>
            <person name="Saiz-Jimenez C."/>
        </authorList>
    </citation>
    <scope>NUCLEOTIDE SEQUENCE [LARGE SCALE GENOMIC DNA]</scope>
    <source>
        <strain evidence="6 7">JCM 19203</strain>
    </source>
</reference>
<evidence type="ECO:0000256" key="3">
    <source>
        <dbReference type="ARBA" id="ARBA00023125"/>
    </source>
</evidence>
<dbReference type="SUPFAM" id="SSF51215">
    <property type="entry name" value="Regulatory protein AraC"/>
    <property type="match status" value="1"/>
</dbReference>
<sequence>MDLQYSLPDITSTLQIIGCHMGSFPPGWSFPRHHHNLFELLYCTSGQIRQTVGKQSFAFRAGDWLLIKSGIVHASDNSSEEHYGFFNLHFDLDDPIIRERLCREDYVMIPEEEAAECALPVHFKAIEHALLQFSRNDIDHADKAMNRLVIQAHTLGTITEFMRYGEQVPSAESGNRGPNLATVSETELAHAIEDQLRNAAHRSINEIAASLGMSRGRCTSIFSKVYGQSPRQYRSSLILNQAKHLLVHSTHTMEELAEQLGFQSASHFSRQFRRWTGMPPSAFRPKFMSSQQKG</sequence>
<keyword evidence="2" id="KW-0805">Transcription regulation</keyword>
<keyword evidence="1" id="KW-0963">Cytoplasm</keyword>
<dbReference type="EMBL" id="QXQB01000005">
    <property type="protein sequence ID" value="RJX37503.1"/>
    <property type="molecule type" value="Genomic_DNA"/>
</dbReference>
<dbReference type="OrthoDB" id="1975977at2"/>
<dbReference type="Proteomes" id="UP000267798">
    <property type="component" value="Unassembled WGS sequence"/>
</dbReference>
<dbReference type="InterPro" id="IPR037923">
    <property type="entry name" value="HTH-like"/>
</dbReference>
<dbReference type="InterPro" id="IPR050204">
    <property type="entry name" value="AraC_XylS_family_regulators"/>
</dbReference>
<accession>A0A3A6PNF5</accession>
<gene>
    <name evidence="6" type="ORF">D3P09_21195</name>
</gene>
<dbReference type="Gene3D" id="2.60.120.10">
    <property type="entry name" value="Jelly Rolls"/>
    <property type="match status" value="1"/>
</dbReference>
<protein>
    <submittedName>
        <fullName evidence="6">AraC family transcriptional regulator</fullName>
    </submittedName>
</protein>
<keyword evidence="3" id="KW-0238">DNA-binding</keyword>
<dbReference type="InterPro" id="IPR009057">
    <property type="entry name" value="Homeodomain-like_sf"/>
</dbReference>
<dbReference type="InterPro" id="IPR014710">
    <property type="entry name" value="RmlC-like_jellyroll"/>
</dbReference>
<dbReference type="PANTHER" id="PTHR46796">
    <property type="entry name" value="HTH-TYPE TRANSCRIPTIONAL ACTIVATOR RHAS-RELATED"/>
    <property type="match status" value="1"/>
</dbReference>
<organism evidence="6 7">
    <name type="scientific">Paenibacillus pinisoli</name>
    <dbReference type="NCBI Taxonomy" id="1276110"/>
    <lineage>
        <taxon>Bacteria</taxon>
        <taxon>Bacillati</taxon>
        <taxon>Bacillota</taxon>
        <taxon>Bacilli</taxon>
        <taxon>Bacillales</taxon>
        <taxon>Paenibacillaceae</taxon>
        <taxon>Paenibacillus</taxon>
    </lineage>
</organism>
<dbReference type="PROSITE" id="PS01124">
    <property type="entry name" value="HTH_ARAC_FAMILY_2"/>
    <property type="match status" value="1"/>
</dbReference>
<dbReference type="PANTHER" id="PTHR46796:SF13">
    <property type="entry name" value="HTH-TYPE TRANSCRIPTIONAL ACTIVATOR RHAS"/>
    <property type="match status" value="1"/>
</dbReference>
<dbReference type="Pfam" id="PF12833">
    <property type="entry name" value="HTH_18"/>
    <property type="match status" value="1"/>
</dbReference>
<feature type="domain" description="HTH araC/xylS-type" evidence="5">
    <location>
        <begin position="186"/>
        <end position="286"/>
    </location>
</feature>
<evidence type="ECO:0000313" key="7">
    <source>
        <dbReference type="Proteomes" id="UP000267798"/>
    </source>
</evidence>
<keyword evidence="7" id="KW-1185">Reference proteome</keyword>
<evidence type="ECO:0000259" key="5">
    <source>
        <dbReference type="PROSITE" id="PS01124"/>
    </source>
</evidence>
<keyword evidence="4" id="KW-0804">Transcription</keyword>
<dbReference type="InterPro" id="IPR018060">
    <property type="entry name" value="HTH_AraC"/>
</dbReference>
<dbReference type="GO" id="GO:0003700">
    <property type="term" value="F:DNA-binding transcription factor activity"/>
    <property type="evidence" value="ECO:0007669"/>
    <property type="project" value="InterPro"/>
</dbReference>